<gene>
    <name evidence="1" type="ORF">PCAMFM013_S066g000005</name>
    <name evidence="2" type="ORF">PCAMFM013_S103g000003</name>
</gene>
<dbReference type="GO" id="GO:0004525">
    <property type="term" value="F:ribonuclease III activity"/>
    <property type="evidence" value="ECO:0007669"/>
    <property type="project" value="InterPro"/>
</dbReference>
<dbReference type="SUPFAM" id="SSF69065">
    <property type="entry name" value="RNase III domain-like"/>
    <property type="match status" value="1"/>
</dbReference>
<accession>A0A0G4PXT2</accession>
<dbReference type="Proteomes" id="UP000053732">
    <property type="component" value="Unassembled WGS sequence"/>
</dbReference>
<dbReference type="GO" id="GO:0006396">
    <property type="term" value="P:RNA processing"/>
    <property type="evidence" value="ECO:0007669"/>
    <property type="project" value="InterPro"/>
</dbReference>
<evidence type="ECO:0000313" key="2">
    <source>
        <dbReference type="EMBL" id="CRL31281.1"/>
    </source>
</evidence>
<evidence type="ECO:0000313" key="1">
    <source>
        <dbReference type="EMBL" id="CRL30976.1"/>
    </source>
</evidence>
<name>A0A0G4PXT2_PENC3</name>
<evidence type="ECO:0000313" key="3">
    <source>
        <dbReference type="Proteomes" id="UP000053732"/>
    </source>
</evidence>
<dbReference type="EMBL" id="HG793199">
    <property type="protein sequence ID" value="CRL30976.1"/>
    <property type="molecule type" value="Genomic_DNA"/>
</dbReference>
<dbReference type="EMBL" id="HG793234">
    <property type="protein sequence ID" value="CRL31281.1"/>
    <property type="molecule type" value="Genomic_DNA"/>
</dbReference>
<dbReference type="AlphaFoldDB" id="A0A0G4PXT2"/>
<organism evidence="1 3">
    <name type="scientific">Penicillium camemberti (strain FM 013)</name>
    <dbReference type="NCBI Taxonomy" id="1429867"/>
    <lineage>
        <taxon>Eukaryota</taxon>
        <taxon>Fungi</taxon>
        <taxon>Dikarya</taxon>
        <taxon>Ascomycota</taxon>
        <taxon>Pezizomycotina</taxon>
        <taxon>Eurotiomycetes</taxon>
        <taxon>Eurotiomycetidae</taxon>
        <taxon>Eurotiales</taxon>
        <taxon>Aspergillaceae</taxon>
        <taxon>Penicillium</taxon>
    </lineage>
</organism>
<dbReference type="STRING" id="1429867.A0A0G4PXT2"/>
<keyword evidence="3" id="KW-1185">Reference proteome</keyword>
<protein>
    <submittedName>
        <fullName evidence="1">Ribonuclease III</fullName>
    </submittedName>
</protein>
<sequence>MDKFQNQIGYHFKSSNLLQEALHPAGTAPSQEAGHKLLKKEACNENLSLRGKEFGLDQYVENNPAHKGKVPNGTRATTVEALLGAVWIDSGENMDEVDRVRAALGLGT</sequence>
<dbReference type="InterPro" id="IPR036389">
    <property type="entry name" value="RNase_III_sf"/>
</dbReference>
<proteinExistence type="predicted"/>
<dbReference type="Gene3D" id="1.10.1520.10">
    <property type="entry name" value="Ribonuclease III domain"/>
    <property type="match status" value="1"/>
</dbReference>
<reference evidence="1 3" key="1">
    <citation type="journal article" date="2014" name="Nat. Commun.">
        <title>Multiple recent horizontal transfers of a large genomic region in cheese making fungi.</title>
        <authorList>
            <person name="Cheeseman K."/>
            <person name="Ropars J."/>
            <person name="Renault P."/>
            <person name="Dupont J."/>
            <person name="Gouzy J."/>
            <person name="Branca A."/>
            <person name="Abraham A.L."/>
            <person name="Ceppi M."/>
            <person name="Conseiller E."/>
            <person name="Debuchy R."/>
            <person name="Malagnac F."/>
            <person name="Goarin A."/>
            <person name="Silar P."/>
            <person name="Lacoste S."/>
            <person name="Sallet E."/>
            <person name="Bensimon A."/>
            <person name="Giraud T."/>
            <person name="Brygoo Y."/>
        </authorList>
    </citation>
    <scope>NUCLEOTIDE SEQUENCE [LARGE SCALE GENOMIC DNA]</scope>
    <source>
        <strain evidence="3">FM 013</strain>
        <strain evidence="1">FM013</strain>
    </source>
</reference>